<evidence type="ECO:0000313" key="1">
    <source>
        <dbReference type="EMBL" id="CAB5220057.1"/>
    </source>
</evidence>
<dbReference type="EMBL" id="LR798277">
    <property type="protein sequence ID" value="CAB5220057.1"/>
    <property type="molecule type" value="Genomic_DNA"/>
</dbReference>
<protein>
    <submittedName>
        <fullName evidence="1">Uncharacterized protein</fullName>
    </submittedName>
</protein>
<accession>A0A6J7WQQ8</accession>
<gene>
    <name evidence="1" type="ORF">UFOVP237_65</name>
</gene>
<reference evidence="1" key="1">
    <citation type="submission" date="2020-05" db="EMBL/GenBank/DDBJ databases">
        <authorList>
            <person name="Chiriac C."/>
            <person name="Salcher M."/>
            <person name="Ghai R."/>
            <person name="Kavagutti S V."/>
        </authorList>
    </citation>
    <scope>NUCLEOTIDE SEQUENCE</scope>
</reference>
<organism evidence="1">
    <name type="scientific">uncultured Caudovirales phage</name>
    <dbReference type="NCBI Taxonomy" id="2100421"/>
    <lineage>
        <taxon>Viruses</taxon>
        <taxon>Duplodnaviria</taxon>
        <taxon>Heunggongvirae</taxon>
        <taxon>Uroviricota</taxon>
        <taxon>Caudoviricetes</taxon>
        <taxon>Peduoviridae</taxon>
        <taxon>Maltschvirus</taxon>
        <taxon>Maltschvirus maltsch</taxon>
    </lineage>
</organism>
<proteinExistence type="predicted"/>
<name>A0A6J7WQQ8_9CAUD</name>
<sequence>MSKLKLYQVEAILEGNDRYATIVDYLRLVQKYGTKSTFSSVDPELLNVLRCNSNASVSGKLVRLWSVGLAERSLPKKKSYGKQAFLYIMK</sequence>